<dbReference type="Pfam" id="PF01852">
    <property type="entry name" value="START"/>
    <property type="match status" value="1"/>
</dbReference>
<dbReference type="PANTHER" id="PTHR46121:SF4">
    <property type="entry name" value="STEROIDOGENIC ACUTE REGULATORY PROTEIN-LIKE"/>
    <property type="match status" value="1"/>
</dbReference>
<dbReference type="GO" id="GO:0031902">
    <property type="term" value="C:late endosome membrane"/>
    <property type="evidence" value="ECO:0007669"/>
    <property type="project" value="TreeGrafter"/>
</dbReference>
<dbReference type="GO" id="GO:0008289">
    <property type="term" value="F:lipid binding"/>
    <property type="evidence" value="ECO:0007669"/>
    <property type="project" value="UniProtKB-KW"/>
</dbReference>
<evidence type="ECO:0000259" key="2">
    <source>
        <dbReference type="PROSITE" id="PS50848"/>
    </source>
</evidence>
<dbReference type="GO" id="GO:0005765">
    <property type="term" value="C:lysosomal membrane"/>
    <property type="evidence" value="ECO:0007669"/>
    <property type="project" value="TreeGrafter"/>
</dbReference>
<dbReference type="PRINTS" id="PR00978">
    <property type="entry name" value="STARPROTEIN"/>
</dbReference>
<evidence type="ECO:0000256" key="1">
    <source>
        <dbReference type="ARBA" id="ARBA00023121"/>
    </source>
</evidence>
<reference evidence="3" key="2">
    <citation type="submission" date="2025-08" db="UniProtKB">
        <authorList>
            <consortium name="Ensembl"/>
        </authorList>
    </citation>
    <scope>IDENTIFICATION</scope>
</reference>
<name>H2ZG38_CIOSA</name>
<accession>H2ZG38</accession>
<dbReference type="GeneTree" id="ENSGT00940000159051"/>
<dbReference type="SUPFAM" id="SSF55961">
    <property type="entry name" value="Bet v1-like"/>
    <property type="match status" value="1"/>
</dbReference>
<evidence type="ECO:0000313" key="4">
    <source>
        <dbReference type="Proteomes" id="UP000007875"/>
    </source>
</evidence>
<keyword evidence="4" id="KW-1185">Reference proteome</keyword>
<dbReference type="GO" id="GO:0005789">
    <property type="term" value="C:endoplasmic reticulum membrane"/>
    <property type="evidence" value="ECO:0007669"/>
    <property type="project" value="TreeGrafter"/>
</dbReference>
<dbReference type="Gene3D" id="3.30.530.20">
    <property type="match status" value="1"/>
</dbReference>
<keyword evidence="1" id="KW-0446">Lipid-binding</keyword>
<dbReference type="PROSITE" id="PS50848">
    <property type="entry name" value="START"/>
    <property type="match status" value="1"/>
</dbReference>
<dbReference type="HOGENOM" id="CLU_093200_1_0_1"/>
<dbReference type="GO" id="GO:0140284">
    <property type="term" value="C:endoplasmic reticulum-endosome membrane contact site"/>
    <property type="evidence" value="ECO:0007669"/>
    <property type="project" value="TreeGrafter"/>
</dbReference>
<dbReference type="PANTHER" id="PTHR46121">
    <property type="entry name" value="STEROIDOGENIC ACUTE REGULATORY PROTEIN-LIKE"/>
    <property type="match status" value="1"/>
</dbReference>
<dbReference type="eggNOG" id="KOG3845">
    <property type="taxonomic scope" value="Eukaryota"/>
</dbReference>
<dbReference type="InParanoid" id="H2ZG38"/>
<dbReference type="STRING" id="51511.ENSCSAVP00000016554"/>
<dbReference type="AlphaFoldDB" id="H2ZG38"/>
<dbReference type="Ensembl" id="ENSCSAVT00000016735.1">
    <property type="protein sequence ID" value="ENSCSAVP00000016554.1"/>
    <property type="gene ID" value="ENSCSAVG00000009733.1"/>
</dbReference>
<feature type="domain" description="START" evidence="2">
    <location>
        <begin position="1"/>
        <end position="136"/>
    </location>
</feature>
<evidence type="ECO:0000313" key="3">
    <source>
        <dbReference type="Ensembl" id="ENSCSAVP00000016554.1"/>
    </source>
</evidence>
<reference evidence="3" key="3">
    <citation type="submission" date="2025-09" db="UniProtKB">
        <authorList>
            <consortium name="Ensembl"/>
        </authorList>
    </citation>
    <scope>IDENTIFICATION</scope>
</reference>
<proteinExistence type="predicted"/>
<dbReference type="InterPro" id="IPR002913">
    <property type="entry name" value="START_lipid-bd_dom"/>
</dbReference>
<protein>
    <recommendedName>
        <fullName evidence="2">START domain-containing protein</fullName>
    </recommendedName>
</protein>
<dbReference type="InterPro" id="IPR023393">
    <property type="entry name" value="START-like_dom_sf"/>
</dbReference>
<dbReference type="InterPro" id="IPR000799">
    <property type="entry name" value="StAR-like"/>
</dbReference>
<dbReference type="InterPro" id="IPR051869">
    <property type="entry name" value="STARD3"/>
</dbReference>
<dbReference type="GO" id="GO:0099044">
    <property type="term" value="P:vesicle tethering to endoplasmic reticulum"/>
    <property type="evidence" value="ECO:0007669"/>
    <property type="project" value="TreeGrafter"/>
</dbReference>
<dbReference type="Proteomes" id="UP000007875">
    <property type="component" value="Unassembled WGS sequence"/>
</dbReference>
<reference evidence="4" key="1">
    <citation type="submission" date="2003-08" db="EMBL/GenBank/DDBJ databases">
        <authorList>
            <person name="Birren B."/>
            <person name="Nusbaum C."/>
            <person name="Abebe A."/>
            <person name="Abouelleil A."/>
            <person name="Adekoya E."/>
            <person name="Ait-zahra M."/>
            <person name="Allen N."/>
            <person name="Allen T."/>
            <person name="An P."/>
            <person name="Anderson M."/>
            <person name="Anderson S."/>
            <person name="Arachchi H."/>
            <person name="Armbruster J."/>
            <person name="Bachantsang P."/>
            <person name="Baldwin J."/>
            <person name="Barry A."/>
            <person name="Bayul T."/>
            <person name="Blitshsteyn B."/>
            <person name="Bloom T."/>
            <person name="Blye J."/>
            <person name="Boguslavskiy L."/>
            <person name="Borowsky M."/>
            <person name="Boukhgalter B."/>
            <person name="Brunache A."/>
            <person name="Butler J."/>
            <person name="Calixte N."/>
            <person name="Calvo S."/>
            <person name="Camarata J."/>
            <person name="Campo K."/>
            <person name="Chang J."/>
            <person name="Cheshatsang Y."/>
            <person name="Citroen M."/>
            <person name="Collymore A."/>
            <person name="Considine T."/>
            <person name="Cook A."/>
            <person name="Cooke P."/>
            <person name="Corum B."/>
            <person name="Cuomo C."/>
            <person name="David R."/>
            <person name="Dawoe T."/>
            <person name="Degray S."/>
            <person name="Dodge S."/>
            <person name="Dooley K."/>
            <person name="Dorje P."/>
            <person name="Dorjee K."/>
            <person name="Dorris L."/>
            <person name="Duffey N."/>
            <person name="Dupes A."/>
            <person name="Elkins T."/>
            <person name="Engels R."/>
            <person name="Erickson J."/>
            <person name="Farina A."/>
            <person name="Faro S."/>
            <person name="Ferreira P."/>
            <person name="Fischer H."/>
            <person name="Fitzgerald M."/>
            <person name="Foley K."/>
            <person name="Gage D."/>
            <person name="Galagan J."/>
            <person name="Gearin G."/>
            <person name="Gnerre S."/>
            <person name="Gnirke A."/>
            <person name="Goyette A."/>
            <person name="Graham J."/>
            <person name="Grandbois E."/>
            <person name="Gyaltsen K."/>
            <person name="Hafez N."/>
            <person name="Hagopian D."/>
            <person name="Hagos B."/>
            <person name="Hall J."/>
            <person name="Hatcher B."/>
            <person name="Heller A."/>
            <person name="Higgins H."/>
            <person name="Honan T."/>
            <person name="Horn A."/>
            <person name="Houde N."/>
            <person name="Hughes L."/>
            <person name="Hulme W."/>
            <person name="Husby E."/>
            <person name="Iliev I."/>
            <person name="Jaffe D."/>
            <person name="Jones C."/>
            <person name="Kamal M."/>
            <person name="Kamat A."/>
            <person name="Kamvysselis M."/>
            <person name="Karlsson E."/>
            <person name="Kells C."/>
            <person name="Kieu A."/>
            <person name="Kisner P."/>
            <person name="Kodira C."/>
            <person name="Kulbokas E."/>
            <person name="Labutti K."/>
            <person name="Lama D."/>
            <person name="Landers T."/>
            <person name="Leger J."/>
            <person name="Levine S."/>
            <person name="Lewis D."/>
            <person name="Lewis T."/>
            <person name="Lindblad-toh K."/>
            <person name="Liu X."/>
            <person name="Lokyitsang T."/>
            <person name="Lokyitsang Y."/>
            <person name="Lucien O."/>
            <person name="Lui A."/>
            <person name="Ma L.J."/>
            <person name="Mabbitt R."/>
            <person name="Macdonald J."/>
            <person name="Maclean C."/>
            <person name="Major J."/>
            <person name="Manning J."/>
            <person name="Marabella R."/>
            <person name="Maru K."/>
            <person name="Matthews C."/>
            <person name="Mauceli E."/>
            <person name="Mccarthy M."/>
            <person name="Mcdonough S."/>
            <person name="Mcghee T."/>
            <person name="Meldrim J."/>
            <person name="Meneus L."/>
            <person name="Mesirov J."/>
            <person name="Mihalev A."/>
            <person name="Mihova T."/>
            <person name="Mikkelsen T."/>
            <person name="Mlenga V."/>
            <person name="Moru K."/>
            <person name="Mozes J."/>
            <person name="Mulrain L."/>
            <person name="Munson G."/>
            <person name="Naylor J."/>
            <person name="Newes C."/>
            <person name="Nguyen C."/>
            <person name="Nguyen N."/>
            <person name="Nguyen T."/>
            <person name="Nicol R."/>
            <person name="Nielsen C."/>
            <person name="Nizzari M."/>
            <person name="Norbu C."/>
            <person name="Norbu N."/>
            <person name="O'donnell P."/>
            <person name="Okoawo O."/>
            <person name="O'leary S."/>
            <person name="Omotosho B."/>
            <person name="O'neill K."/>
            <person name="Osman S."/>
            <person name="Parker S."/>
            <person name="Perrin D."/>
            <person name="Phunkhang P."/>
            <person name="Piqani B."/>
            <person name="Purcell S."/>
            <person name="Rachupka T."/>
            <person name="Ramasamy U."/>
            <person name="Rameau R."/>
            <person name="Ray V."/>
            <person name="Raymond C."/>
            <person name="Retta R."/>
            <person name="Richardson S."/>
            <person name="Rise C."/>
            <person name="Rodriguez J."/>
            <person name="Rogers J."/>
            <person name="Rogov P."/>
            <person name="Rutman M."/>
            <person name="Schupbach R."/>
            <person name="Seaman C."/>
            <person name="Settipalli S."/>
            <person name="Sharpe T."/>
            <person name="Sheridan J."/>
            <person name="Sherpa N."/>
            <person name="Shi J."/>
            <person name="Smirnov S."/>
            <person name="Smith C."/>
            <person name="Sougnez C."/>
            <person name="Spencer B."/>
            <person name="Stalker J."/>
            <person name="Stange-thomann N."/>
            <person name="Stavropoulos S."/>
            <person name="Stetson K."/>
            <person name="Stone C."/>
            <person name="Stone S."/>
            <person name="Stubbs M."/>
            <person name="Talamas J."/>
            <person name="Tchuinga P."/>
            <person name="Tenzing P."/>
            <person name="Tesfaye S."/>
            <person name="Theodore J."/>
            <person name="Thoulutsang Y."/>
            <person name="Topham K."/>
            <person name="Towey S."/>
            <person name="Tsamla T."/>
            <person name="Tsomo N."/>
            <person name="Vallee D."/>
            <person name="Vassiliev H."/>
            <person name="Venkataraman V."/>
            <person name="Vinson J."/>
            <person name="Vo A."/>
            <person name="Wade C."/>
            <person name="Wang S."/>
            <person name="Wangchuk T."/>
            <person name="Wangdi T."/>
            <person name="Whittaker C."/>
            <person name="Wilkinson J."/>
            <person name="Wu Y."/>
            <person name="Wyman D."/>
            <person name="Yadav S."/>
            <person name="Yang S."/>
            <person name="Yang X."/>
            <person name="Yeager S."/>
            <person name="Yee E."/>
            <person name="Young G."/>
            <person name="Zainoun J."/>
            <person name="Zembeck L."/>
            <person name="Zimmer A."/>
            <person name="Zody M."/>
            <person name="Lander E."/>
        </authorList>
    </citation>
    <scope>NUCLEOTIDE SEQUENCE [LARGE SCALE GENOMIC DNA]</scope>
</reference>
<sequence length="136" mass="14924">MPEWNKTVSSVKVLGKIGQQTFLTLEVSAPAALGLISSREFVTVRRIDKFEDEYISAGISTDSCENLVPKSNFVRGVNGPTGFVIGPGKEGPYSTKFVWILNTNLKGNLSQSLVNRNLTATLINFVASMKERLKML</sequence>
<organism evidence="3 4">
    <name type="scientific">Ciona savignyi</name>
    <name type="common">Pacific transparent sea squirt</name>
    <dbReference type="NCBI Taxonomy" id="51511"/>
    <lineage>
        <taxon>Eukaryota</taxon>
        <taxon>Metazoa</taxon>
        <taxon>Chordata</taxon>
        <taxon>Tunicata</taxon>
        <taxon>Ascidiacea</taxon>
        <taxon>Phlebobranchia</taxon>
        <taxon>Cionidae</taxon>
        <taxon>Ciona</taxon>
    </lineage>
</organism>
<dbReference type="OMA" id="MEESSLW"/>